<keyword evidence="2" id="KW-1185">Reference proteome</keyword>
<dbReference type="RefSeq" id="WP_157093466.1">
    <property type="nucleotide sequence ID" value="NZ_BJZS01000070.1"/>
</dbReference>
<dbReference type="Proteomes" id="UP000321103">
    <property type="component" value="Unassembled WGS sequence"/>
</dbReference>
<evidence type="ECO:0000313" key="1">
    <source>
        <dbReference type="EMBL" id="GEO96068.1"/>
    </source>
</evidence>
<evidence type="ECO:0000313" key="2">
    <source>
        <dbReference type="Proteomes" id="UP000321103"/>
    </source>
</evidence>
<protein>
    <submittedName>
        <fullName evidence="1">Uncharacterized protein</fullName>
    </submittedName>
</protein>
<accession>A0A512IEE4</accession>
<dbReference type="AlphaFoldDB" id="A0A512IEE4"/>
<comment type="caution">
    <text evidence="1">The sequence shown here is derived from an EMBL/GenBank/DDBJ whole genome shotgun (WGS) entry which is preliminary data.</text>
</comment>
<dbReference type="STRING" id="388357.GCA_001580365_02706"/>
<organism evidence="1 2">
    <name type="scientific">Kocuria turfanensis</name>
    <dbReference type="NCBI Taxonomy" id="388357"/>
    <lineage>
        <taxon>Bacteria</taxon>
        <taxon>Bacillati</taxon>
        <taxon>Actinomycetota</taxon>
        <taxon>Actinomycetes</taxon>
        <taxon>Micrococcales</taxon>
        <taxon>Micrococcaceae</taxon>
        <taxon>Kocuria</taxon>
    </lineage>
</organism>
<sequence>MTVELLPNVVAAPSRPRLRGTTALSWGAFVLDCACGAAEPDCLYCSGPESD</sequence>
<proteinExistence type="predicted"/>
<dbReference type="EMBL" id="BJZS01000070">
    <property type="protein sequence ID" value="GEO96068.1"/>
    <property type="molecule type" value="Genomic_DNA"/>
</dbReference>
<reference evidence="1 2" key="1">
    <citation type="submission" date="2019-07" db="EMBL/GenBank/DDBJ databases">
        <title>Whole genome shotgun sequence of Kocuria turfanensis NBRC 107627.</title>
        <authorList>
            <person name="Hosoyama A."/>
            <person name="Uohara A."/>
            <person name="Ohji S."/>
            <person name="Ichikawa N."/>
        </authorList>
    </citation>
    <scope>NUCLEOTIDE SEQUENCE [LARGE SCALE GENOMIC DNA]</scope>
    <source>
        <strain evidence="1 2">NBRC 107627</strain>
    </source>
</reference>
<gene>
    <name evidence="1" type="ORF">KTU01_21910</name>
</gene>
<name>A0A512IEE4_9MICC</name>